<name>A0A5S9P6Q0_9GAMM</name>
<dbReference type="InterPro" id="IPR000160">
    <property type="entry name" value="GGDEF_dom"/>
</dbReference>
<feature type="domain" description="GGDEF" evidence="4">
    <location>
        <begin position="193"/>
        <end position="320"/>
    </location>
</feature>
<dbReference type="InterPro" id="IPR029787">
    <property type="entry name" value="Nucleotide_cyclase"/>
</dbReference>
<keyword evidence="3" id="KW-1133">Transmembrane helix</keyword>
<dbReference type="GO" id="GO:0016787">
    <property type="term" value="F:hydrolase activity"/>
    <property type="evidence" value="ECO:0007669"/>
    <property type="project" value="UniProtKB-KW"/>
</dbReference>
<evidence type="ECO:0000256" key="1">
    <source>
        <dbReference type="ARBA" id="ARBA00012528"/>
    </source>
</evidence>
<evidence type="ECO:0000313" key="8">
    <source>
        <dbReference type="Proteomes" id="UP000439591"/>
    </source>
</evidence>
<dbReference type="PANTHER" id="PTHR45138">
    <property type="entry name" value="REGULATORY COMPONENTS OF SENSORY TRANSDUCTION SYSTEM"/>
    <property type="match status" value="1"/>
</dbReference>
<dbReference type="CDD" id="cd01949">
    <property type="entry name" value="GGDEF"/>
    <property type="match status" value="1"/>
</dbReference>
<organism evidence="6 8">
    <name type="scientific">Zhongshania aliphaticivorans</name>
    <dbReference type="NCBI Taxonomy" id="1470434"/>
    <lineage>
        <taxon>Bacteria</taxon>
        <taxon>Pseudomonadati</taxon>
        <taxon>Pseudomonadota</taxon>
        <taxon>Gammaproteobacteria</taxon>
        <taxon>Cellvibrionales</taxon>
        <taxon>Spongiibacteraceae</taxon>
        <taxon>Zhongshania</taxon>
    </lineage>
</organism>
<dbReference type="Pfam" id="PF00990">
    <property type="entry name" value="GGDEF"/>
    <property type="match status" value="1"/>
</dbReference>
<reference evidence="7 8" key="1">
    <citation type="submission" date="2019-11" db="EMBL/GenBank/DDBJ databases">
        <authorList>
            <person name="Holert J."/>
        </authorList>
    </citation>
    <scope>NUCLEOTIDE SEQUENCE [LARGE SCALE GENOMIC DNA]</scope>
    <source>
        <strain evidence="6">BC3_2A</strain>
        <strain evidence="5">SB11_1A</strain>
    </source>
</reference>
<accession>A0A5S9P6Q0</accession>
<dbReference type="RefSeq" id="WP_159268773.1">
    <property type="nucleotide sequence ID" value="NZ_CACSIK010000001.1"/>
</dbReference>
<evidence type="ECO:0000313" key="7">
    <source>
        <dbReference type="Proteomes" id="UP000435877"/>
    </source>
</evidence>
<feature type="transmembrane region" description="Helical" evidence="3">
    <location>
        <begin position="33"/>
        <end position="50"/>
    </location>
</feature>
<evidence type="ECO:0000313" key="5">
    <source>
        <dbReference type="EMBL" id="CAA0091736.1"/>
    </source>
</evidence>
<dbReference type="Proteomes" id="UP000439591">
    <property type="component" value="Unassembled WGS sequence"/>
</dbReference>
<evidence type="ECO:0000256" key="3">
    <source>
        <dbReference type="SAM" id="Phobius"/>
    </source>
</evidence>
<dbReference type="Gene3D" id="3.30.70.270">
    <property type="match status" value="1"/>
</dbReference>
<dbReference type="PROSITE" id="PS50887">
    <property type="entry name" value="GGDEF"/>
    <property type="match status" value="1"/>
</dbReference>
<proteinExistence type="predicted"/>
<keyword evidence="3" id="KW-0472">Membrane</keyword>
<dbReference type="EMBL" id="CACSIK010000001">
    <property type="protein sequence ID" value="CAA0091736.1"/>
    <property type="molecule type" value="Genomic_DNA"/>
</dbReference>
<gene>
    <name evidence="6" type="primary">pdeR_2</name>
    <name evidence="5" type="synonym">pdeR_3</name>
    <name evidence="5" type="ORF">IHBHHGIJ_02196</name>
    <name evidence="6" type="ORF">KFEGEMFD_01798</name>
</gene>
<evidence type="ECO:0000259" key="4">
    <source>
        <dbReference type="PROSITE" id="PS50887"/>
    </source>
</evidence>
<feature type="transmembrane region" description="Helical" evidence="3">
    <location>
        <begin position="90"/>
        <end position="108"/>
    </location>
</feature>
<dbReference type="AlphaFoldDB" id="A0A5S9P6Q0"/>
<protein>
    <recommendedName>
        <fullName evidence="1">diguanylate cyclase</fullName>
        <ecNumber evidence="1">2.7.7.65</ecNumber>
    </recommendedName>
</protein>
<dbReference type="InterPro" id="IPR050469">
    <property type="entry name" value="Diguanylate_Cyclase"/>
</dbReference>
<evidence type="ECO:0000313" key="6">
    <source>
        <dbReference type="EMBL" id="CAA0099083.1"/>
    </source>
</evidence>
<sequence length="320" mass="34692">MKKENSLSFSDWQGLHHKVPALKSAGRYRYGRVYGAMALGCVLFALAASITGELKAWSDIDWLDVAGEGMVVVAVLSWLHFLLQWRPPGPVTQCLLAGFGSLGFGFYLDVLDEFIRLGGSGWGASLESVVTPLAVLLITYAVIALSQEQRVFARQQLRREAGVRDHRDIDPVTDLYSGSYCRHALADALSETKAVSLWLIDLDNFSAVNRLHGFACGDAVLNRVAATLVAAVPEEALVCRYGGDRFVVIAGPTERPGLQGALGRLLSEAIQLALYHRTGDSFEIAVRLAVVESSPGEDAAGLLARANAEILATKRRDNEH</sequence>
<dbReference type="InterPro" id="IPR043128">
    <property type="entry name" value="Rev_trsase/Diguanyl_cyclase"/>
</dbReference>
<keyword evidence="7" id="KW-1185">Reference proteome</keyword>
<dbReference type="PANTHER" id="PTHR45138:SF9">
    <property type="entry name" value="DIGUANYLATE CYCLASE DGCM-RELATED"/>
    <property type="match status" value="1"/>
</dbReference>
<dbReference type="OrthoDB" id="5914567at2"/>
<dbReference type="SUPFAM" id="SSF55073">
    <property type="entry name" value="Nucleotide cyclase"/>
    <property type="match status" value="1"/>
</dbReference>
<dbReference type="Proteomes" id="UP000435877">
    <property type="component" value="Unassembled WGS sequence"/>
</dbReference>
<dbReference type="SMART" id="SM00267">
    <property type="entry name" value="GGDEF"/>
    <property type="match status" value="1"/>
</dbReference>
<feature type="transmembrane region" description="Helical" evidence="3">
    <location>
        <begin position="62"/>
        <end position="83"/>
    </location>
</feature>
<dbReference type="EC" id="2.7.7.65" evidence="1"/>
<keyword evidence="3" id="KW-0812">Transmembrane</keyword>
<feature type="transmembrane region" description="Helical" evidence="3">
    <location>
        <begin position="128"/>
        <end position="146"/>
    </location>
</feature>
<dbReference type="EMBL" id="CACSIM010000002">
    <property type="protein sequence ID" value="CAA0099083.1"/>
    <property type="molecule type" value="Genomic_DNA"/>
</dbReference>
<comment type="catalytic activity">
    <reaction evidence="2">
        <text>2 GTP = 3',3'-c-di-GMP + 2 diphosphate</text>
        <dbReference type="Rhea" id="RHEA:24898"/>
        <dbReference type="ChEBI" id="CHEBI:33019"/>
        <dbReference type="ChEBI" id="CHEBI:37565"/>
        <dbReference type="ChEBI" id="CHEBI:58805"/>
        <dbReference type="EC" id="2.7.7.65"/>
    </reaction>
</comment>
<dbReference type="NCBIfam" id="TIGR00254">
    <property type="entry name" value="GGDEF"/>
    <property type="match status" value="1"/>
</dbReference>
<dbReference type="GO" id="GO:0052621">
    <property type="term" value="F:diguanylate cyclase activity"/>
    <property type="evidence" value="ECO:0007669"/>
    <property type="project" value="UniProtKB-EC"/>
</dbReference>
<evidence type="ECO:0000256" key="2">
    <source>
        <dbReference type="ARBA" id="ARBA00034247"/>
    </source>
</evidence>
<keyword evidence="6" id="KW-0378">Hydrolase</keyword>